<reference evidence="2 3" key="2">
    <citation type="submission" date="2017-10" db="EMBL/GenBank/DDBJ databases">
        <title>Genome analyses suggest a sexual origin of heterokaryosis in a supposedly ancient asexual fungus.</title>
        <authorList>
            <person name="Corradi N."/>
            <person name="Sedzielewska K."/>
            <person name="Noel J."/>
            <person name="Charron P."/>
            <person name="Farinelli L."/>
            <person name="Marton T."/>
            <person name="Kruger M."/>
            <person name="Pelin A."/>
            <person name="Brachmann A."/>
            <person name="Corradi N."/>
        </authorList>
    </citation>
    <scope>NUCLEOTIDE SEQUENCE [LARGE SCALE GENOMIC DNA]</scope>
    <source>
        <strain evidence="2 3">A1</strain>
    </source>
</reference>
<evidence type="ECO:0000256" key="1">
    <source>
        <dbReference type="ARBA" id="ARBA00022679"/>
    </source>
</evidence>
<accession>A0A2N0QNQ0</accession>
<gene>
    <name evidence="2" type="ORF">RhiirA1_404800</name>
</gene>
<feature type="non-terminal residue" evidence="2">
    <location>
        <position position="1"/>
    </location>
</feature>
<dbReference type="SMART" id="SM00882">
    <property type="entry name" value="CoA_trans"/>
    <property type="match status" value="1"/>
</dbReference>
<comment type="caution">
    <text evidence="2">The sequence shown here is derived from an EMBL/GenBank/DDBJ whole genome shotgun (WGS) entry which is preliminary data.</text>
</comment>
<evidence type="ECO:0000313" key="2">
    <source>
        <dbReference type="EMBL" id="PKC52682.1"/>
    </source>
</evidence>
<keyword evidence="1 2" id="KW-0808">Transferase</keyword>
<dbReference type="InterPro" id="IPR004165">
    <property type="entry name" value="CoA_trans_fam_I"/>
</dbReference>
<dbReference type="AlphaFoldDB" id="A0A2N0QNQ0"/>
<dbReference type="VEuPathDB" id="FungiDB:RhiirA1_404800"/>
<dbReference type="PANTHER" id="PTHR13707:SF57">
    <property type="entry name" value="SUCCINYL-COA:3-KETOACID COENZYME A TRANSFERASE SUBUNIT B-RELATED"/>
    <property type="match status" value="1"/>
</dbReference>
<name>A0A2N0QNQ0_9GLOM</name>
<dbReference type="NCBIfam" id="TIGR02428">
    <property type="entry name" value="pcaJ_scoB_fam"/>
    <property type="match status" value="1"/>
</dbReference>
<protein>
    <submittedName>
        <fullName evidence="2">3-oxoacid CoA-transferase</fullName>
    </submittedName>
</protein>
<sequence length="293" mass="31873">GKGLGKLLNQNKIKKGIGSFFTSNPDVGIKYQKKEIELEILPQAAKFVIAEVDEIVETGELSPEEIVTPHLYVDAVIKAEKVLMKEDRVAKELKGPLVVNLGIGIPTLVPQFINDRNIYLHTENGLLGVTDIDENHIDPNLVNAGNKPIGEDIGASFFDSAASFAMIRGNHVDVAILGTLQVDEKGIIANWAVPGKNIIGVGGAMDLIVGAKKVIVATTHTTKDGKPKIIKQCSYPITSLRPVDMIVTELAVFEMIDSKLTLTEIMPNSSIELIKEKTEADFVVQLANDKRWS</sequence>
<dbReference type="Proteomes" id="UP000232688">
    <property type="component" value="Unassembled WGS sequence"/>
</dbReference>
<dbReference type="Gene3D" id="3.40.1080.10">
    <property type="entry name" value="Glutaconate Coenzyme A-transferase"/>
    <property type="match status" value="2"/>
</dbReference>
<reference evidence="2 3" key="1">
    <citation type="submission" date="2017-10" db="EMBL/GenBank/DDBJ databases">
        <title>Extensive intraspecific genome diversity in a model arbuscular mycorrhizal fungus.</title>
        <authorList>
            <person name="Chen E.C.H."/>
            <person name="Morin E."/>
            <person name="Baudet D."/>
            <person name="Noel J."/>
            <person name="Ndikumana S."/>
            <person name="Charron P."/>
            <person name="St-Onge C."/>
            <person name="Giorgi J."/>
            <person name="Grigoriev I.V."/>
            <person name="Roux C."/>
            <person name="Martin F.M."/>
            <person name="Corradi N."/>
        </authorList>
    </citation>
    <scope>NUCLEOTIDE SEQUENCE [LARGE SCALE GENOMIC DNA]</scope>
    <source>
        <strain evidence="2 3">A1</strain>
    </source>
</reference>
<dbReference type="InterPro" id="IPR037171">
    <property type="entry name" value="NagB/RpiA_transferase-like"/>
</dbReference>
<dbReference type="SUPFAM" id="SSF100950">
    <property type="entry name" value="NagB/RpiA/CoA transferase-like"/>
    <property type="match status" value="2"/>
</dbReference>
<dbReference type="InterPro" id="IPR012791">
    <property type="entry name" value="3-oxoacid_CoA-transf_B"/>
</dbReference>
<evidence type="ECO:0000313" key="3">
    <source>
        <dbReference type="Proteomes" id="UP000232688"/>
    </source>
</evidence>
<dbReference type="EMBL" id="LLXH01005335">
    <property type="protein sequence ID" value="PKC52682.1"/>
    <property type="molecule type" value="Genomic_DNA"/>
</dbReference>
<proteinExistence type="predicted"/>
<dbReference type="GO" id="GO:0008410">
    <property type="term" value="F:CoA-transferase activity"/>
    <property type="evidence" value="ECO:0007669"/>
    <property type="project" value="InterPro"/>
</dbReference>
<dbReference type="PANTHER" id="PTHR13707">
    <property type="entry name" value="KETOACID-COENZYME A TRANSFERASE"/>
    <property type="match status" value="1"/>
</dbReference>
<dbReference type="Pfam" id="PF01144">
    <property type="entry name" value="CoA_trans"/>
    <property type="match status" value="2"/>
</dbReference>
<organism evidence="2 3">
    <name type="scientific">Rhizophagus irregularis</name>
    <dbReference type="NCBI Taxonomy" id="588596"/>
    <lineage>
        <taxon>Eukaryota</taxon>
        <taxon>Fungi</taxon>
        <taxon>Fungi incertae sedis</taxon>
        <taxon>Mucoromycota</taxon>
        <taxon>Glomeromycotina</taxon>
        <taxon>Glomeromycetes</taxon>
        <taxon>Glomerales</taxon>
        <taxon>Glomeraceae</taxon>
        <taxon>Rhizophagus</taxon>
    </lineage>
</organism>